<evidence type="ECO:0000256" key="5">
    <source>
        <dbReference type="ARBA" id="ARBA00022670"/>
    </source>
</evidence>
<organism evidence="10">
    <name type="scientific">Hellea balneolensis</name>
    <dbReference type="NCBI Taxonomy" id="287478"/>
    <lineage>
        <taxon>Bacteria</taxon>
        <taxon>Pseudomonadati</taxon>
        <taxon>Pseudomonadota</taxon>
        <taxon>Alphaproteobacteria</taxon>
        <taxon>Maricaulales</taxon>
        <taxon>Robiginitomaculaceae</taxon>
        <taxon>Hellea</taxon>
    </lineage>
</organism>
<dbReference type="Proteomes" id="UP000885830">
    <property type="component" value="Unassembled WGS sequence"/>
</dbReference>
<dbReference type="InterPro" id="IPR043472">
    <property type="entry name" value="Macro_dom-like"/>
</dbReference>
<dbReference type="HAMAP" id="MF_00181">
    <property type="entry name" value="Cytosol_peptidase_M17"/>
    <property type="match status" value="1"/>
</dbReference>
<dbReference type="PANTHER" id="PTHR11963">
    <property type="entry name" value="LEUCINE AMINOPEPTIDASE-RELATED"/>
    <property type="match status" value="1"/>
</dbReference>
<comment type="caution">
    <text evidence="10">The sequence shown here is derived from an EMBL/GenBank/DDBJ whole genome shotgun (WGS) entry which is preliminary data.</text>
</comment>
<dbReference type="NCBIfam" id="NF002073">
    <property type="entry name" value="PRK00913.1-2"/>
    <property type="match status" value="1"/>
</dbReference>
<evidence type="ECO:0000259" key="9">
    <source>
        <dbReference type="PROSITE" id="PS00631"/>
    </source>
</evidence>
<feature type="binding site" evidence="8">
    <location>
        <position position="266"/>
    </location>
    <ligand>
        <name>Mn(2+)</name>
        <dbReference type="ChEBI" id="CHEBI:29035"/>
        <label>1</label>
    </ligand>
</feature>
<evidence type="ECO:0000256" key="1">
    <source>
        <dbReference type="ARBA" id="ARBA00000135"/>
    </source>
</evidence>
<dbReference type="NCBIfam" id="NF002077">
    <property type="entry name" value="PRK00913.2-4"/>
    <property type="match status" value="1"/>
</dbReference>
<feature type="binding site" evidence="8">
    <location>
        <position position="284"/>
    </location>
    <ligand>
        <name>Mn(2+)</name>
        <dbReference type="ChEBI" id="CHEBI:29035"/>
        <label>2</label>
    </ligand>
</feature>
<dbReference type="EMBL" id="DRMJ01000004">
    <property type="protein sequence ID" value="HHL41986.1"/>
    <property type="molecule type" value="Genomic_DNA"/>
</dbReference>
<dbReference type="GO" id="GO:0005737">
    <property type="term" value="C:cytoplasm"/>
    <property type="evidence" value="ECO:0007669"/>
    <property type="project" value="UniProtKB-SubCell"/>
</dbReference>
<comment type="function">
    <text evidence="8">Presumably involved in the processing and regular turnover of intracellular proteins. Catalyzes the removal of unsubstituted N-terminal amino acids from various peptides.</text>
</comment>
<accession>A0A7C5R326</accession>
<evidence type="ECO:0000256" key="8">
    <source>
        <dbReference type="HAMAP-Rule" id="MF_00181"/>
    </source>
</evidence>
<dbReference type="PRINTS" id="PR00481">
    <property type="entry name" value="LAMNOPPTDASE"/>
</dbReference>
<dbReference type="SUPFAM" id="SSF53187">
    <property type="entry name" value="Zn-dependent exopeptidases"/>
    <property type="match status" value="1"/>
</dbReference>
<dbReference type="InterPro" id="IPR008283">
    <property type="entry name" value="Peptidase_M17_N"/>
</dbReference>
<dbReference type="NCBIfam" id="NF002074">
    <property type="entry name" value="PRK00913.1-4"/>
    <property type="match status" value="1"/>
</dbReference>
<comment type="cofactor">
    <cofactor evidence="8">
        <name>Mn(2+)</name>
        <dbReference type="ChEBI" id="CHEBI:29035"/>
    </cofactor>
    <text evidence="8">Binds 2 manganese ions per subunit.</text>
</comment>
<feature type="binding site" evidence="8">
    <location>
        <position position="345"/>
    </location>
    <ligand>
        <name>Mn(2+)</name>
        <dbReference type="ChEBI" id="CHEBI:29035"/>
        <label>2</label>
    </ligand>
</feature>
<feature type="binding site" evidence="8">
    <location>
        <position position="343"/>
    </location>
    <ligand>
        <name>Mn(2+)</name>
        <dbReference type="ChEBI" id="CHEBI:29035"/>
        <label>1</label>
    </ligand>
</feature>
<evidence type="ECO:0000256" key="7">
    <source>
        <dbReference type="ARBA" id="ARBA00023211"/>
    </source>
</evidence>
<keyword evidence="5 8" id="KW-0645">Protease</keyword>
<dbReference type="NCBIfam" id="NF002083">
    <property type="entry name" value="PRK00913.3-5"/>
    <property type="match status" value="1"/>
</dbReference>
<dbReference type="InterPro" id="IPR000819">
    <property type="entry name" value="Peptidase_M17_C"/>
</dbReference>
<dbReference type="GO" id="GO:0030145">
    <property type="term" value="F:manganese ion binding"/>
    <property type="evidence" value="ECO:0007669"/>
    <property type="project" value="UniProtKB-UniRule"/>
</dbReference>
<feature type="binding site" evidence="8">
    <location>
        <position position="345"/>
    </location>
    <ligand>
        <name>Mn(2+)</name>
        <dbReference type="ChEBI" id="CHEBI:29035"/>
        <label>1</label>
    </ligand>
</feature>
<comment type="subcellular location">
    <subcellularLocation>
        <location evidence="8">Cytoplasm</location>
    </subcellularLocation>
</comment>
<keyword evidence="7 8" id="KW-0464">Manganese</keyword>
<dbReference type="GO" id="GO:0070006">
    <property type="term" value="F:metalloaminopeptidase activity"/>
    <property type="evidence" value="ECO:0007669"/>
    <property type="project" value="InterPro"/>
</dbReference>
<reference evidence="10" key="1">
    <citation type="journal article" date="2020" name="mSystems">
        <title>Genome- and Community-Level Interaction Insights into Carbon Utilization and Element Cycling Functions of Hydrothermarchaeota in Hydrothermal Sediment.</title>
        <authorList>
            <person name="Zhou Z."/>
            <person name="Liu Y."/>
            <person name="Xu W."/>
            <person name="Pan J."/>
            <person name="Luo Z.H."/>
            <person name="Li M."/>
        </authorList>
    </citation>
    <scope>NUCLEOTIDE SEQUENCE [LARGE SCALE GENOMIC DNA]</scope>
    <source>
        <strain evidence="10">HyVt-485</strain>
    </source>
</reference>
<dbReference type="Gene3D" id="3.40.220.10">
    <property type="entry name" value="Leucine Aminopeptidase, subunit E, domain 1"/>
    <property type="match status" value="1"/>
</dbReference>
<comment type="catalytic activity">
    <reaction evidence="2 8">
        <text>Release of an N-terminal amino acid, preferentially leucine, but not glutamic or aspartic acids.</text>
        <dbReference type="EC" id="3.4.11.10"/>
    </reaction>
</comment>
<gene>
    <name evidence="8" type="primary">pepA</name>
    <name evidence="10" type="ORF">ENJ42_00060</name>
</gene>
<feature type="active site" evidence="8">
    <location>
        <position position="273"/>
    </location>
</feature>
<feature type="domain" description="Cytosol aminopeptidase" evidence="9">
    <location>
        <begin position="341"/>
        <end position="348"/>
    </location>
</feature>
<dbReference type="GO" id="GO:0006508">
    <property type="term" value="P:proteolysis"/>
    <property type="evidence" value="ECO:0007669"/>
    <property type="project" value="UniProtKB-KW"/>
</dbReference>
<evidence type="ECO:0000256" key="6">
    <source>
        <dbReference type="ARBA" id="ARBA00022801"/>
    </source>
</evidence>
<dbReference type="InterPro" id="IPR023042">
    <property type="entry name" value="Peptidase_M17_leu_NH2_pept"/>
</dbReference>
<keyword evidence="6 8" id="KW-0378">Hydrolase</keyword>
<dbReference type="Pfam" id="PF00883">
    <property type="entry name" value="Peptidase_M17"/>
    <property type="match status" value="1"/>
</dbReference>
<keyword evidence="8" id="KW-0479">Metal-binding</keyword>
<dbReference type="SUPFAM" id="SSF52949">
    <property type="entry name" value="Macro domain-like"/>
    <property type="match status" value="1"/>
</dbReference>
<evidence type="ECO:0000313" key="10">
    <source>
        <dbReference type="EMBL" id="HHL41986.1"/>
    </source>
</evidence>
<dbReference type="PANTHER" id="PTHR11963:SF23">
    <property type="entry name" value="CYTOSOL AMINOPEPTIDASE"/>
    <property type="match status" value="1"/>
</dbReference>
<keyword evidence="8" id="KW-0963">Cytoplasm</keyword>
<dbReference type="AlphaFoldDB" id="A0A7C5R326"/>
<comment type="catalytic activity">
    <reaction evidence="1 8">
        <text>Release of an N-terminal amino acid, Xaa-|-Yaa-, in which Xaa is preferably Leu, but may be other amino acids including Pro although not Arg or Lys, and Yaa may be Pro. Amino acid amides and methyl esters are also readily hydrolyzed, but rates on arylamides are exceedingly low.</text>
        <dbReference type="EC" id="3.4.11.1"/>
    </reaction>
</comment>
<evidence type="ECO:0000256" key="4">
    <source>
        <dbReference type="ARBA" id="ARBA00022438"/>
    </source>
</evidence>
<evidence type="ECO:0000256" key="2">
    <source>
        <dbReference type="ARBA" id="ARBA00000967"/>
    </source>
</evidence>
<dbReference type="PROSITE" id="PS00631">
    <property type="entry name" value="CYTOSOL_AP"/>
    <property type="match status" value="1"/>
</dbReference>
<dbReference type="Gene3D" id="3.40.630.10">
    <property type="entry name" value="Zn peptidases"/>
    <property type="match status" value="1"/>
</dbReference>
<feature type="binding site" evidence="8">
    <location>
        <position position="261"/>
    </location>
    <ligand>
        <name>Mn(2+)</name>
        <dbReference type="ChEBI" id="CHEBI:29035"/>
        <label>2</label>
    </ligand>
</feature>
<sequence>MFVKVSFISPEIGEGQKTSAAIIPVFAKTKPSAALAAYDKGAKKQISAAMDAAGVNGDKGKACTIFGPTGTKMNRIVIAGAGQRSDFDPETFAAKVTKQLLLSGVKTLVIHLDGFDITPVDAARAALGARLAAYRFDKYRTKLPASKKPTIKTVKIAIEHPAKARNAYNNFYGPVADGTLLARDLVMEPANVLYPKSYAARIRKMEEIGLKIEVLGEKKMQTLGMHALLGVGKGSARESQLVIMKWNGGKKGDKPVCLVGKGVTFDTGGISLKPGAGMWDMKGDMGGSAAVVGAMHAIAARKAKANVVGIVGLVENMPDGKAQNPGDIVKSMSGQTIDVQNTDAEGRLVLCDAIWYARERFKPKALVDLATLTGAILVSLGHEYAGVFSNSDEIAKQLDAAAETSGEKVWRLPLGQAFDKLLDSPHADMKNIGGRLAGSITAAQFLGRFVGDTPWAHIDIAGTAWKGKSTDPREPAWATGYGARLMNRFVADNYEG</sequence>
<evidence type="ECO:0000256" key="3">
    <source>
        <dbReference type="ARBA" id="ARBA00009528"/>
    </source>
</evidence>
<protein>
    <recommendedName>
        <fullName evidence="8">Probable cytosol aminopeptidase</fullName>
        <ecNumber evidence="8">3.4.11.1</ecNumber>
    </recommendedName>
    <alternativeName>
        <fullName evidence="8">Leucine aminopeptidase</fullName>
        <shortName evidence="8">LAP</shortName>
        <ecNumber evidence="8">3.4.11.10</ecNumber>
    </alternativeName>
    <alternativeName>
        <fullName evidence="8">Leucyl aminopeptidase</fullName>
    </alternativeName>
</protein>
<feature type="binding site" evidence="8">
    <location>
        <position position="266"/>
    </location>
    <ligand>
        <name>Mn(2+)</name>
        <dbReference type="ChEBI" id="CHEBI:29035"/>
        <label>2</label>
    </ligand>
</feature>
<dbReference type="InterPro" id="IPR011356">
    <property type="entry name" value="Leucine_aapep/pepB"/>
</dbReference>
<dbReference type="NCBIfam" id="NF002075">
    <property type="entry name" value="PRK00913.2-2"/>
    <property type="match status" value="1"/>
</dbReference>
<dbReference type="Pfam" id="PF02789">
    <property type="entry name" value="Peptidase_M17_N"/>
    <property type="match status" value="1"/>
</dbReference>
<name>A0A7C5R326_9PROT</name>
<feature type="active site" evidence="8">
    <location>
        <position position="347"/>
    </location>
</feature>
<keyword evidence="4 8" id="KW-0031">Aminopeptidase</keyword>
<dbReference type="EC" id="3.4.11.1" evidence="8"/>
<dbReference type="EC" id="3.4.11.10" evidence="8"/>
<proteinExistence type="inferred from homology"/>
<comment type="similarity">
    <text evidence="3 8">Belongs to the peptidase M17 family.</text>
</comment>
<dbReference type="CDD" id="cd00433">
    <property type="entry name" value="Peptidase_M17"/>
    <property type="match status" value="1"/>
</dbReference>